<name>A0ABR9AH64_9BACT</name>
<dbReference type="InterPro" id="IPR017850">
    <property type="entry name" value="Alkaline_phosphatase_core_sf"/>
</dbReference>
<dbReference type="RefSeq" id="WP_192009073.1">
    <property type="nucleotide sequence ID" value="NZ_JACYTQ010000002.1"/>
</dbReference>
<dbReference type="PANTHER" id="PTHR43737">
    <property type="entry name" value="BLL7424 PROTEIN"/>
    <property type="match status" value="1"/>
</dbReference>
<organism evidence="1 2">
    <name type="scientific">Echinicola arenosa</name>
    <dbReference type="NCBI Taxonomy" id="2774144"/>
    <lineage>
        <taxon>Bacteria</taxon>
        <taxon>Pseudomonadati</taxon>
        <taxon>Bacteroidota</taxon>
        <taxon>Cytophagia</taxon>
        <taxon>Cytophagales</taxon>
        <taxon>Cyclobacteriaceae</taxon>
        <taxon>Echinicola</taxon>
    </lineage>
</organism>
<reference evidence="1 2" key="1">
    <citation type="submission" date="2020-09" db="EMBL/GenBank/DDBJ databases">
        <title>Echinicola sp. CAU 1574 isolated from sand of Sido Beach.</title>
        <authorList>
            <person name="Kim W."/>
        </authorList>
    </citation>
    <scope>NUCLEOTIDE SEQUENCE [LARGE SCALE GENOMIC DNA]</scope>
    <source>
        <strain evidence="1 2">CAU 1574</strain>
    </source>
</reference>
<evidence type="ECO:0000313" key="1">
    <source>
        <dbReference type="EMBL" id="MBD8488187.1"/>
    </source>
</evidence>
<comment type="caution">
    <text evidence="1">The sequence shown here is derived from an EMBL/GenBank/DDBJ whole genome shotgun (WGS) entry which is preliminary data.</text>
</comment>
<dbReference type="EMBL" id="JACYTQ010000002">
    <property type="protein sequence ID" value="MBD8488187.1"/>
    <property type="molecule type" value="Genomic_DNA"/>
</dbReference>
<accession>A0ABR9AH64</accession>
<dbReference type="SUPFAM" id="SSF53649">
    <property type="entry name" value="Alkaline phosphatase-like"/>
    <property type="match status" value="1"/>
</dbReference>
<dbReference type="Gene3D" id="3.40.720.10">
    <property type="entry name" value="Alkaline Phosphatase, subunit A"/>
    <property type="match status" value="1"/>
</dbReference>
<proteinExistence type="predicted"/>
<gene>
    <name evidence="1" type="ORF">IFO69_05455</name>
</gene>
<dbReference type="InterPro" id="IPR010869">
    <property type="entry name" value="DUF1501"/>
</dbReference>
<evidence type="ECO:0000313" key="2">
    <source>
        <dbReference type="Proteomes" id="UP000647133"/>
    </source>
</evidence>
<keyword evidence="2" id="KW-1185">Reference proteome</keyword>
<protein>
    <submittedName>
        <fullName evidence="1">DUF1501 domain-containing protein</fullName>
    </submittedName>
</protein>
<dbReference type="PANTHER" id="PTHR43737:SF1">
    <property type="entry name" value="DUF1501 DOMAIN-CONTAINING PROTEIN"/>
    <property type="match status" value="1"/>
</dbReference>
<dbReference type="Proteomes" id="UP000647133">
    <property type="component" value="Unassembled WGS sequence"/>
</dbReference>
<sequence>MNIFEEEQYRQAELNTRRQFLRKCISGMGGIALGSLMGSALTSCGSDSTSSGLVRSSDNPMGALPSHFLPKAKRVIYLHMAGAPSQLELFDYKPELQKLDGLDCPPSLLEGKRFAFIKGTPKMLGPQFNFAQHGQSGAWMSDRLPHLSGCVDDMTFLKAMHTNEFNHAPAQLLLQTGSARLGKPSMGSWVTYGLGSENQNLPGFMVLVSGGKTPSAGKSIWGSGFLPTVYQGVQCRSKGDPVLYLSDPKGMSKALREQSIQAINKLNQKQFEEIGDPEIMTRISQYEMAFKMQTSVPETMDIKDEPEYIHKMYGTQPGQSSFANNCLLARRLAEKGVRFIQLYHWGWDAHGAAKSEAINHGFKERCHEVDQPIAALLKDLKQRGLLDDTLVVWGGEFGRTPMRENRGGKEMKFVGRDHHLEAFTTWMAGGGIKPGMTYGETDEIGYYGIKDRVHVHDLQATILHQLGLNHEKLTYHFQGRDFRLTDVHGEVVKKIIA</sequence>
<dbReference type="Pfam" id="PF07394">
    <property type="entry name" value="DUF1501"/>
    <property type="match status" value="1"/>
</dbReference>